<organism evidence="2 3">
    <name type="scientific">Cervus elaphus hippelaphus</name>
    <name type="common">European red deer</name>
    <dbReference type="NCBI Taxonomy" id="46360"/>
    <lineage>
        <taxon>Eukaryota</taxon>
        <taxon>Metazoa</taxon>
        <taxon>Chordata</taxon>
        <taxon>Craniata</taxon>
        <taxon>Vertebrata</taxon>
        <taxon>Euteleostomi</taxon>
        <taxon>Mammalia</taxon>
        <taxon>Eutheria</taxon>
        <taxon>Laurasiatheria</taxon>
        <taxon>Artiodactyla</taxon>
        <taxon>Ruminantia</taxon>
        <taxon>Pecora</taxon>
        <taxon>Cervidae</taxon>
        <taxon>Cervinae</taxon>
        <taxon>Cervus</taxon>
    </lineage>
</organism>
<dbReference type="InterPro" id="IPR031148">
    <property type="entry name" value="Plexin"/>
</dbReference>
<feature type="domain" description="Plexin cytoplasmic RasGAP" evidence="1">
    <location>
        <begin position="52"/>
        <end position="106"/>
    </location>
</feature>
<dbReference type="GO" id="GO:0005886">
    <property type="term" value="C:plasma membrane"/>
    <property type="evidence" value="ECO:0007669"/>
    <property type="project" value="TreeGrafter"/>
</dbReference>
<protein>
    <submittedName>
        <fullName evidence="2">PLXNC1</fullName>
    </submittedName>
</protein>
<feature type="non-terminal residue" evidence="2">
    <location>
        <position position="171"/>
    </location>
</feature>
<evidence type="ECO:0000313" key="2">
    <source>
        <dbReference type="EMBL" id="OWK17097.1"/>
    </source>
</evidence>
<evidence type="ECO:0000313" key="3">
    <source>
        <dbReference type="Proteomes" id="UP000242450"/>
    </source>
</evidence>
<dbReference type="Gene3D" id="1.10.506.10">
    <property type="entry name" value="GTPase Activation - p120gap, domain 1"/>
    <property type="match status" value="1"/>
</dbReference>
<name>A0A212DFS0_CEREH</name>
<dbReference type="Proteomes" id="UP000242450">
    <property type="component" value="Chromosome 3"/>
</dbReference>
<evidence type="ECO:0000259" key="1">
    <source>
        <dbReference type="Pfam" id="PF08337"/>
    </source>
</evidence>
<dbReference type="PANTHER" id="PTHR22625:SF4">
    <property type="entry name" value="PLEXIN-C1"/>
    <property type="match status" value="1"/>
</dbReference>
<dbReference type="GO" id="GO:0008360">
    <property type="term" value="P:regulation of cell shape"/>
    <property type="evidence" value="ECO:0007669"/>
    <property type="project" value="TreeGrafter"/>
</dbReference>
<reference evidence="2 3" key="1">
    <citation type="journal article" date="2018" name="Mol. Genet. Genomics">
        <title>The red deer Cervus elaphus genome CerEla1.0: sequencing, annotating, genes, and chromosomes.</title>
        <authorList>
            <person name="Bana N.A."/>
            <person name="Nyiri A."/>
            <person name="Nagy J."/>
            <person name="Frank K."/>
            <person name="Nagy T."/>
            <person name="Steger V."/>
            <person name="Schiller M."/>
            <person name="Lakatos P."/>
            <person name="Sugar L."/>
            <person name="Horn P."/>
            <person name="Barta E."/>
            <person name="Orosz L."/>
        </authorList>
    </citation>
    <scope>NUCLEOTIDE SEQUENCE [LARGE SCALE GENOMIC DNA]</scope>
    <source>
        <strain evidence="2">Hungarian</strain>
    </source>
</reference>
<dbReference type="GO" id="GO:0007162">
    <property type="term" value="P:negative regulation of cell adhesion"/>
    <property type="evidence" value="ECO:0007669"/>
    <property type="project" value="TreeGrafter"/>
</dbReference>
<dbReference type="OrthoDB" id="384877at2759"/>
<dbReference type="InterPro" id="IPR013548">
    <property type="entry name" value="Plexin_cytoplasmic_RasGAP_dom"/>
</dbReference>
<feature type="non-terminal residue" evidence="2">
    <location>
        <position position="1"/>
    </location>
</feature>
<keyword evidence="3" id="KW-1185">Reference proteome</keyword>
<dbReference type="Pfam" id="PF08337">
    <property type="entry name" value="Plexin_cytopl"/>
    <property type="match status" value="1"/>
</dbReference>
<dbReference type="GO" id="GO:0002116">
    <property type="term" value="C:semaphorin receptor complex"/>
    <property type="evidence" value="ECO:0007669"/>
    <property type="project" value="TreeGrafter"/>
</dbReference>
<dbReference type="EMBL" id="MKHE01000003">
    <property type="protein sequence ID" value="OWK17097.1"/>
    <property type="molecule type" value="Genomic_DNA"/>
</dbReference>
<dbReference type="GO" id="GO:0030334">
    <property type="term" value="P:regulation of cell migration"/>
    <property type="evidence" value="ECO:0007669"/>
    <property type="project" value="TreeGrafter"/>
</dbReference>
<comment type="caution">
    <text evidence="2">The sequence shown here is derived from an EMBL/GenBank/DDBJ whole genome shotgun (WGS) entry which is preliminary data.</text>
</comment>
<dbReference type="InterPro" id="IPR008936">
    <property type="entry name" value="Rho_GTPase_activation_prot"/>
</dbReference>
<sequence length="171" mass="19372">AVGVTRHKSKELSRKQSQQLELLESELRKEIRDGFAELQMDKLDVVDSFGTVPFLDYKHFALRTFFPENRDASDKNESLTALDALICNKSFLVTVIHTLEKQKNFSALTVTFEKIPENESADVCRNISVNVLDCDTIELQVGTRHKELLDIDSSSVILEDGITKLNTIGHY</sequence>
<dbReference type="PANTHER" id="PTHR22625">
    <property type="entry name" value="PLEXIN"/>
    <property type="match status" value="1"/>
</dbReference>
<dbReference type="GO" id="GO:0017154">
    <property type="term" value="F:semaphorin receptor activity"/>
    <property type="evidence" value="ECO:0007669"/>
    <property type="project" value="InterPro"/>
</dbReference>
<dbReference type="GO" id="GO:0050772">
    <property type="term" value="P:positive regulation of axonogenesis"/>
    <property type="evidence" value="ECO:0007669"/>
    <property type="project" value="TreeGrafter"/>
</dbReference>
<dbReference type="AlphaFoldDB" id="A0A212DFS0"/>
<proteinExistence type="predicted"/>
<gene>
    <name evidence="2" type="ORF">Celaphus_00011375</name>
</gene>
<accession>A0A212DFS0</accession>